<gene>
    <name evidence="5" type="ORF">SAJA_02235</name>
</gene>
<dbReference type="Proteomes" id="UP000285310">
    <property type="component" value="Unassembled WGS sequence"/>
</dbReference>
<evidence type="ECO:0000313" key="5">
    <source>
        <dbReference type="EMBL" id="ROO31830.1"/>
    </source>
</evidence>
<dbReference type="SUPFAM" id="SSF55729">
    <property type="entry name" value="Acyl-CoA N-acyltransferases (Nat)"/>
    <property type="match status" value="1"/>
</dbReference>
<sequence length="176" mass="19431">MPRRLVTDRLTLRPPTRDDASSIWAYASDPVATRYMVWPTHVDRDDVDDHLDDVADGWAAGDDFAYVIALSDPGDVVGMVSAQFSDDGVEIGFIVARAHQRRGIATEAATAVMQAVQSLDDVYRIWASSDADNPASAGVLRGLDMQFEGCLRRRSARPNRADVIGPQDDHIYAWVR</sequence>
<proteinExistence type="inferred from homology"/>
<dbReference type="InterPro" id="IPR016181">
    <property type="entry name" value="Acyl_CoA_acyltransferase"/>
</dbReference>
<dbReference type="InParanoid" id="A0A423Q0S1"/>
<dbReference type="EMBL" id="AYKG01000004">
    <property type="protein sequence ID" value="ROO31830.1"/>
    <property type="molecule type" value="Genomic_DNA"/>
</dbReference>
<comment type="caution">
    <text evidence="5">The sequence shown here is derived from an EMBL/GenBank/DDBJ whole genome shotgun (WGS) entry which is preliminary data.</text>
</comment>
<dbReference type="Gene3D" id="3.40.630.30">
    <property type="match status" value="1"/>
</dbReference>
<evidence type="ECO:0000313" key="6">
    <source>
        <dbReference type="Proteomes" id="UP000285310"/>
    </source>
</evidence>
<dbReference type="InterPro" id="IPR051531">
    <property type="entry name" value="N-acetyltransferase"/>
</dbReference>
<evidence type="ECO:0000256" key="2">
    <source>
        <dbReference type="ARBA" id="ARBA00023315"/>
    </source>
</evidence>
<comment type="similarity">
    <text evidence="3">Belongs to the acetyltransferase family. RimJ subfamily.</text>
</comment>
<feature type="domain" description="N-acetyltransferase" evidence="4">
    <location>
        <begin position="10"/>
        <end position="176"/>
    </location>
</feature>
<evidence type="ECO:0000256" key="1">
    <source>
        <dbReference type="ARBA" id="ARBA00022679"/>
    </source>
</evidence>
<dbReference type="RefSeq" id="WP_184999708.1">
    <property type="nucleotide sequence ID" value="NZ_AYKG01000004.1"/>
</dbReference>
<evidence type="ECO:0000259" key="4">
    <source>
        <dbReference type="PROSITE" id="PS51186"/>
    </source>
</evidence>
<reference evidence="5 6" key="1">
    <citation type="submission" date="2013-10" db="EMBL/GenBank/DDBJ databases">
        <title>Salinisphaera japonica YTM-1 Genome Sequencing.</title>
        <authorList>
            <person name="Lai Q."/>
            <person name="Li C."/>
            <person name="Shao Z."/>
        </authorList>
    </citation>
    <scope>NUCLEOTIDE SEQUENCE [LARGE SCALE GENOMIC DNA]</scope>
    <source>
        <strain evidence="5 6">YTM-1</strain>
    </source>
</reference>
<organism evidence="5 6">
    <name type="scientific">Salinisphaera japonica YTM-1</name>
    <dbReference type="NCBI Taxonomy" id="1209778"/>
    <lineage>
        <taxon>Bacteria</taxon>
        <taxon>Pseudomonadati</taxon>
        <taxon>Pseudomonadota</taxon>
        <taxon>Gammaproteobacteria</taxon>
        <taxon>Salinisphaerales</taxon>
        <taxon>Salinisphaeraceae</taxon>
        <taxon>Salinisphaera</taxon>
    </lineage>
</organism>
<dbReference type="PANTHER" id="PTHR43792">
    <property type="entry name" value="GNAT FAMILY, PUTATIVE (AFU_ORTHOLOGUE AFUA_3G00765)-RELATED-RELATED"/>
    <property type="match status" value="1"/>
</dbReference>
<dbReference type="CDD" id="cd04301">
    <property type="entry name" value="NAT_SF"/>
    <property type="match status" value="1"/>
</dbReference>
<accession>A0A423Q0S1</accession>
<name>A0A423Q0S1_9GAMM</name>
<dbReference type="PANTHER" id="PTHR43792:SF8">
    <property type="entry name" value="[RIBOSOMAL PROTEIN US5]-ALANINE N-ACETYLTRANSFERASE"/>
    <property type="match status" value="1"/>
</dbReference>
<keyword evidence="2" id="KW-0012">Acyltransferase</keyword>
<dbReference type="AlphaFoldDB" id="A0A423Q0S1"/>
<dbReference type="InterPro" id="IPR000182">
    <property type="entry name" value="GNAT_dom"/>
</dbReference>
<dbReference type="PROSITE" id="PS51186">
    <property type="entry name" value="GNAT"/>
    <property type="match status" value="1"/>
</dbReference>
<dbReference type="Pfam" id="PF13302">
    <property type="entry name" value="Acetyltransf_3"/>
    <property type="match status" value="1"/>
</dbReference>
<evidence type="ECO:0000256" key="3">
    <source>
        <dbReference type="ARBA" id="ARBA00038502"/>
    </source>
</evidence>
<dbReference type="GO" id="GO:0016747">
    <property type="term" value="F:acyltransferase activity, transferring groups other than amino-acyl groups"/>
    <property type="evidence" value="ECO:0007669"/>
    <property type="project" value="InterPro"/>
</dbReference>
<keyword evidence="6" id="KW-1185">Reference proteome</keyword>
<protein>
    <recommendedName>
        <fullName evidence="4">N-acetyltransferase domain-containing protein</fullName>
    </recommendedName>
</protein>
<keyword evidence="1" id="KW-0808">Transferase</keyword>